<feature type="transmembrane region" description="Helical" evidence="1">
    <location>
        <begin position="115"/>
        <end position="137"/>
    </location>
</feature>
<gene>
    <name evidence="2" type="ORF">Q4568_19215</name>
</gene>
<reference evidence="2" key="1">
    <citation type="submission" date="2023-07" db="EMBL/GenBank/DDBJ databases">
        <title>Genome content predicts the carbon catabolic preferences of heterotrophic bacteria.</title>
        <authorList>
            <person name="Gralka M."/>
        </authorList>
    </citation>
    <scope>NUCLEOTIDE SEQUENCE</scope>
    <source>
        <strain evidence="2">G2M05</strain>
    </source>
</reference>
<keyword evidence="1" id="KW-0472">Membrane</keyword>
<proteinExistence type="predicted"/>
<dbReference type="Proteomes" id="UP001170624">
    <property type="component" value="Unassembled WGS sequence"/>
</dbReference>
<evidence type="ECO:0008006" key="4">
    <source>
        <dbReference type="Google" id="ProtNLM"/>
    </source>
</evidence>
<name>A0AAW7Y8N6_9GAMM</name>
<accession>A0AAW7Y8N6</accession>
<feature type="transmembrane region" description="Helical" evidence="1">
    <location>
        <begin position="12"/>
        <end position="35"/>
    </location>
</feature>
<dbReference type="EMBL" id="JAUOPU010000028">
    <property type="protein sequence ID" value="MDO6544674.1"/>
    <property type="molecule type" value="Genomic_DNA"/>
</dbReference>
<dbReference type="RefSeq" id="WP_261858099.1">
    <property type="nucleotide sequence ID" value="NZ_AP024850.1"/>
</dbReference>
<evidence type="ECO:0000313" key="3">
    <source>
        <dbReference type="Proteomes" id="UP001170624"/>
    </source>
</evidence>
<keyword evidence="1" id="KW-0812">Transmembrane</keyword>
<dbReference type="AlphaFoldDB" id="A0AAW7Y8N6"/>
<evidence type="ECO:0000313" key="2">
    <source>
        <dbReference type="EMBL" id="MDO6544674.1"/>
    </source>
</evidence>
<sequence>MNRAAVKIVHRLAGIIALLMITTFFTSSVVADLFGSYETITLVKQTILQWVAVLVLSMMVVGISGKKLYPAEPKGVLAVKAMRLKIAAFNGVVILIPAAYFLAAWSAEGLFDTRYWLLQVIELLAGATNATMISLNIRDGVRLGKKPRK</sequence>
<feature type="transmembrane region" description="Helical" evidence="1">
    <location>
        <begin position="47"/>
        <end position="65"/>
    </location>
</feature>
<comment type="caution">
    <text evidence="2">The sequence shown here is derived from an EMBL/GenBank/DDBJ whole genome shotgun (WGS) entry which is preliminary data.</text>
</comment>
<keyword evidence="1" id="KW-1133">Transmembrane helix</keyword>
<evidence type="ECO:0000256" key="1">
    <source>
        <dbReference type="SAM" id="Phobius"/>
    </source>
</evidence>
<feature type="transmembrane region" description="Helical" evidence="1">
    <location>
        <begin position="86"/>
        <end position="103"/>
    </location>
</feature>
<protein>
    <recommendedName>
        <fullName evidence="4">Transmembrane protein</fullName>
    </recommendedName>
</protein>
<organism evidence="2 3">
    <name type="scientific">Photobacterium sanguinicancri</name>
    <dbReference type="NCBI Taxonomy" id="875932"/>
    <lineage>
        <taxon>Bacteria</taxon>
        <taxon>Pseudomonadati</taxon>
        <taxon>Pseudomonadota</taxon>
        <taxon>Gammaproteobacteria</taxon>
        <taxon>Vibrionales</taxon>
        <taxon>Vibrionaceae</taxon>
        <taxon>Photobacterium</taxon>
    </lineage>
</organism>